<protein>
    <submittedName>
        <fullName evidence="1">Uncharacterized protein</fullName>
    </submittedName>
</protein>
<evidence type="ECO:0000313" key="2">
    <source>
        <dbReference type="Proteomes" id="UP000011682"/>
    </source>
</evidence>
<name>S9P6G5_CYSF2</name>
<organism evidence="1 2">
    <name type="scientific">Cystobacter fuscus (strain ATCC 25194 / DSM 2262 / NBRC 100088 / M29)</name>
    <dbReference type="NCBI Taxonomy" id="1242864"/>
    <lineage>
        <taxon>Bacteria</taxon>
        <taxon>Pseudomonadati</taxon>
        <taxon>Myxococcota</taxon>
        <taxon>Myxococcia</taxon>
        <taxon>Myxococcales</taxon>
        <taxon>Cystobacterineae</taxon>
        <taxon>Archangiaceae</taxon>
        <taxon>Cystobacter</taxon>
    </lineage>
</organism>
<comment type="caution">
    <text evidence="1">The sequence shown here is derived from an EMBL/GenBank/DDBJ whole genome shotgun (WGS) entry which is preliminary data.</text>
</comment>
<dbReference type="RefSeq" id="WP_002632434.1">
    <property type="nucleotide sequence ID" value="NZ_ANAH02000022.1"/>
</dbReference>
<accession>S9P6G5</accession>
<proteinExistence type="predicted"/>
<dbReference type="AlphaFoldDB" id="S9P6G5"/>
<sequence>MVWLVFSEYENPVRRHGTACQNHLPTTPSWSSSDSASPVACLKAYLEYGINLREGCF</sequence>
<dbReference type="Proteomes" id="UP000011682">
    <property type="component" value="Unassembled WGS sequence"/>
</dbReference>
<gene>
    <name evidence="1" type="ORF">D187_003727</name>
</gene>
<dbReference type="EMBL" id="ANAH02000022">
    <property type="protein sequence ID" value="EPX58766.1"/>
    <property type="molecule type" value="Genomic_DNA"/>
</dbReference>
<evidence type="ECO:0000313" key="1">
    <source>
        <dbReference type="EMBL" id="EPX58766.1"/>
    </source>
</evidence>
<reference evidence="1" key="1">
    <citation type="submission" date="2013-05" db="EMBL/GenBank/DDBJ databases">
        <title>Genome assembly of Cystobacter fuscus DSM 2262.</title>
        <authorList>
            <person name="Sharma G."/>
            <person name="Khatri I."/>
            <person name="Kaur C."/>
            <person name="Mayilraj S."/>
            <person name="Subramanian S."/>
        </authorList>
    </citation>
    <scope>NUCLEOTIDE SEQUENCE [LARGE SCALE GENOMIC DNA]</scope>
    <source>
        <strain evidence="1">DSM 2262</strain>
    </source>
</reference>
<keyword evidence="2" id="KW-1185">Reference proteome</keyword>